<dbReference type="PANTHER" id="PTHR35802">
    <property type="entry name" value="PROTEASE SYNTHASE AND SPORULATION PROTEIN PAI 2"/>
    <property type="match status" value="1"/>
</dbReference>
<proteinExistence type="predicted"/>
<dbReference type="Gene3D" id="2.30.110.10">
    <property type="entry name" value="Electron Transport, Fmn-binding Protein, Chain A"/>
    <property type="match status" value="1"/>
</dbReference>
<dbReference type="PANTHER" id="PTHR35802:SF1">
    <property type="entry name" value="PROTEASE SYNTHASE AND SPORULATION PROTEIN PAI 2"/>
    <property type="match status" value="1"/>
</dbReference>
<dbReference type="SUPFAM" id="SSF50475">
    <property type="entry name" value="FMN-binding split barrel"/>
    <property type="match status" value="1"/>
</dbReference>
<reference evidence="1" key="1">
    <citation type="journal article" date="2019" name="Environ. Microbiol.">
        <title>Fungal ecological strategies reflected in gene transcription - a case study of two litter decomposers.</title>
        <authorList>
            <person name="Barbi F."/>
            <person name="Kohler A."/>
            <person name="Barry K."/>
            <person name="Baskaran P."/>
            <person name="Daum C."/>
            <person name="Fauchery L."/>
            <person name="Ihrmark K."/>
            <person name="Kuo A."/>
            <person name="LaButti K."/>
            <person name="Lipzen A."/>
            <person name="Morin E."/>
            <person name="Grigoriev I.V."/>
            <person name="Henrissat B."/>
            <person name="Lindahl B."/>
            <person name="Martin F."/>
        </authorList>
    </citation>
    <scope>NUCLEOTIDE SEQUENCE</scope>
    <source>
        <strain evidence="1">JB14</strain>
    </source>
</reference>
<dbReference type="EMBL" id="ML769383">
    <property type="protein sequence ID" value="KAE9411141.1"/>
    <property type="molecule type" value="Genomic_DNA"/>
</dbReference>
<organism evidence="1 2">
    <name type="scientific">Gymnopus androsaceus JB14</name>
    <dbReference type="NCBI Taxonomy" id="1447944"/>
    <lineage>
        <taxon>Eukaryota</taxon>
        <taxon>Fungi</taxon>
        <taxon>Dikarya</taxon>
        <taxon>Basidiomycota</taxon>
        <taxon>Agaricomycotina</taxon>
        <taxon>Agaricomycetes</taxon>
        <taxon>Agaricomycetidae</taxon>
        <taxon>Agaricales</taxon>
        <taxon>Marasmiineae</taxon>
        <taxon>Omphalotaceae</taxon>
        <taxon>Gymnopus</taxon>
    </lineage>
</organism>
<gene>
    <name evidence="1" type="ORF">BT96DRAFT_1011001</name>
</gene>
<name>A0A6A4IKJ5_9AGAR</name>
<evidence type="ECO:0000313" key="2">
    <source>
        <dbReference type="Proteomes" id="UP000799118"/>
    </source>
</evidence>
<dbReference type="InterPro" id="IPR007396">
    <property type="entry name" value="TR_PAI2-type"/>
</dbReference>
<dbReference type="OrthoDB" id="2101473at2759"/>
<dbReference type="InterPro" id="IPR012349">
    <property type="entry name" value="Split_barrel_FMN-bd"/>
</dbReference>
<accession>A0A6A4IKJ5</accession>
<dbReference type="Proteomes" id="UP000799118">
    <property type="component" value="Unassembled WGS sequence"/>
</dbReference>
<dbReference type="AlphaFoldDB" id="A0A6A4IKJ5"/>
<protein>
    <submittedName>
        <fullName evidence="1">Negative transcriptional regulator</fullName>
    </submittedName>
</protein>
<dbReference type="Pfam" id="PF04299">
    <property type="entry name" value="FMN_bind_2"/>
    <property type="match status" value="1"/>
</dbReference>
<sequence length="225" mass="24955">MYLREVHAEHDLDVLRTFIRENPLGIFTTAIEAGNHPFLQSSHVPFILDISDDASDTELGVLRGHMARANPQSKAMMDSLDEIGHIWSRPVHHYVTPQFYKETKPSTAKVVPTWNYAAVQVYGKATVYYQSDPATSSYLASQVDDLTNLGETKLMGYEKPWKVSDAPARYVELLSKGIIGEMPLGDREGVIAGFGAMASETSTKLSEMVKHRGELADAKKAKLQS</sequence>
<keyword evidence="2" id="KW-1185">Reference proteome</keyword>
<evidence type="ECO:0000313" key="1">
    <source>
        <dbReference type="EMBL" id="KAE9411141.1"/>
    </source>
</evidence>